<evidence type="ECO:0000256" key="8">
    <source>
        <dbReference type="PIRSR" id="PIRSR601382-3"/>
    </source>
</evidence>
<dbReference type="Pfam" id="PF01532">
    <property type="entry name" value="Glyco_hydro_47"/>
    <property type="match status" value="1"/>
</dbReference>
<dbReference type="GO" id="GO:0005783">
    <property type="term" value="C:endoplasmic reticulum"/>
    <property type="evidence" value="ECO:0007669"/>
    <property type="project" value="TreeGrafter"/>
</dbReference>
<feature type="active site" evidence="6">
    <location>
        <position position="525"/>
    </location>
</feature>
<evidence type="ECO:0000256" key="9">
    <source>
        <dbReference type="RuleBase" id="RU361193"/>
    </source>
</evidence>
<keyword evidence="4 9" id="KW-0378">Hydrolase</keyword>
<dbReference type="SUPFAM" id="SSF48225">
    <property type="entry name" value="Seven-hairpin glycosidases"/>
    <property type="match status" value="1"/>
</dbReference>
<evidence type="ECO:0000256" key="2">
    <source>
        <dbReference type="ARBA" id="ARBA00004922"/>
    </source>
</evidence>
<evidence type="ECO:0000256" key="3">
    <source>
        <dbReference type="ARBA" id="ARBA00007658"/>
    </source>
</evidence>
<dbReference type="GO" id="GO:0036503">
    <property type="term" value="P:ERAD pathway"/>
    <property type="evidence" value="ECO:0007669"/>
    <property type="project" value="UniProtKB-ARBA"/>
</dbReference>
<feature type="active site" description="Proton donor" evidence="6">
    <location>
        <position position="286"/>
    </location>
</feature>
<keyword evidence="7" id="KW-0106">Calcium</keyword>
<reference evidence="11" key="1">
    <citation type="journal article" date="2020" name="Stud. Mycol.">
        <title>101 Dothideomycetes genomes: a test case for predicting lifestyles and emergence of pathogens.</title>
        <authorList>
            <person name="Haridas S."/>
            <person name="Albert R."/>
            <person name="Binder M."/>
            <person name="Bloem J."/>
            <person name="Labutti K."/>
            <person name="Salamov A."/>
            <person name="Andreopoulos B."/>
            <person name="Baker S."/>
            <person name="Barry K."/>
            <person name="Bills G."/>
            <person name="Bluhm B."/>
            <person name="Cannon C."/>
            <person name="Castanera R."/>
            <person name="Culley D."/>
            <person name="Daum C."/>
            <person name="Ezra D."/>
            <person name="Gonzalez J."/>
            <person name="Henrissat B."/>
            <person name="Kuo A."/>
            <person name="Liang C."/>
            <person name="Lipzen A."/>
            <person name="Lutzoni F."/>
            <person name="Magnuson J."/>
            <person name="Mondo S."/>
            <person name="Nolan M."/>
            <person name="Ohm R."/>
            <person name="Pangilinan J."/>
            <person name="Park H.-J."/>
            <person name="Ramirez L."/>
            <person name="Alfaro M."/>
            <person name="Sun H."/>
            <person name="Tritt A."/>
            <person name="Yoshinaga Y."/>
            <person name="Zwiers L.-H."/>
            <person name="Turgeon B."/>
            <person name="Goodwin S."/>
            <person name="Spatafora J."/>
            <person name="Crous P."/>
            <person name="Grigoriev I."/>
        </authorList>
    </citation>
    <scope>NUCLEOTIDE SEQUENCE</scope>
    <source>
        <strain evidence="11">CBS 123094</strain>
    </source>
</reference>
<dbReference type="PRINTS" id="PR00747">
    <property type="entry name" value="GLYHDRLASE47"/>
</dbReference>
<organism evidence="11 12">
    <name type="scientific">Amniculicola lignicola CBS 123094</name>
    <dbReference type="NCBI Taxonomy" id="1392246"/>
    <lineage>
        <taxon>Eukaryota</taxon>
        <taxon>Fungi</taxon>
        <taxon>Dikarya</taxon>
        <taxon>Ascomycota</taxon>
        <taxon>Pezizomycotina</taxon>
        <taxon>Dothideomycetes</taxon>
        <taxon>Pleosporomycetidae</taxon>
        <taxon>Pleosporales</taxon>
        <taxon>Amniculicolaceae</taxon>
        <taxon>Amniculicola</taxon>
    </lineage>
</organism>
<dbReference type="InterPro" id="IPR050749">
    <property type="entry name" value="Glycosyl_Hydrolase_47"/>
</dbReference>
<dbReference type="EMBL" id="ML977556">
    <property type="protein sequence ID" value="KAF2007750.1"/>
    <property type="molecule type" value="Genomic_DNA"/>
</dbReference>
<keyword evidence="9" id="KW-0326">Glycosidase</keyword>
<dbReference type="GO" id="GO:0004571">
    <property type="term" value="F:mannosyl-oligosaccharide 1,2-alpha-mannosidase activity"/>
    <property type="evidence" value="ECO:0007669"/>
    <property type="project" value="InterPro"/>
</dbReference>
<name>A0A6A5X4B8_9PLEO</name>
<protein>
    <recommendedName>
        <fullName evidence="9">alpha-1,2-Mannosidase</fullName>
        <ecNumber evidence="9">3.2.1.-</ecNumber>
    </recommendedName>
</protein>
<dbReference type="InterPro" id="IPR001382">
    <property type="entry name" value="Glyco_hydro_47"/>
</dbReference>
<sequence>MLRYRRYRVFVVFALIAVVALYKFGSVSSGSWRAEDGSTTGGAPDPIREEVNKPAAKEPLTWDQRPQVAKETRKFEVTVPAAKDTAKVTPPAVPEVSRPAQEQEPTPTILEPNKPPSMISPPSEEVAPQRPDEELVEGGQGRVEVAPVPTSIDAIHWTPISEHFPVASASMIKLPSSTPKKIPRIQFEFKAEGEAEKKDRETKLETIKQVAKKSWDGYKTYAWKHDELSPTSGKFRDPFAFWGATLVDSLDTLWIMGLKTEFEEAVGAVGEIDFTTSPRPDIPLFETTIRYLGGMLAAYDISGKKYKVLLEKAVELGEILYGAFDSPNRMPQLYYFWRPTFATQAHRASNRVVLAEIGSLSVEFTRLAQLTGEHKYYDAVARITDALEAFQNKTRLPGMWPTYLDASGCKRIDYTALLDTPLQSPLDSLPLQDLPLKKVPTVAASNTPVMIPLSLPDPIVFIAETAAPTKVNKRQLDYIEADGVGLIGEATASAFPSPRPECEEQGFVSTSEFSREEFTLGGMSDSTYEYLSKEWLLLGGLVEKYQPMFEKSMDTVRQHLLFRPMLPNMEDILFSGKLHVSPGKPLHGKLGELEAENAHLTCFAGGMFAMGAKIFDRPEDLEIAKKLTEGCVFSYNMTNTGIMPEAFYTIPCESKTQCEWNKTKYYEVLDPGSETRFSHYQDSLERYSAQVASASAEYEAALAAMTPAPAPVDNTAIPNTFQAEATPSAVVYADTHDKRKRQIDIDPRGELEEAEGPPSPVQADTVSSISMPVLASINPPRPPLSHEEYVKNRIQEERLPPGVISVPARSYILRPEAIESVFYMYRITGDPYWRSAGWQMFQAVNLHTTTNYGNSAIDDVTKSAPTLNDEMESFWLAETLKYFYLLFEEESVVSLDEWVLNTEAHPFRRPE</sequence>
<keyword evidence="5 8" id="KW-1015">Disulfide bond</keyword>
<dbReference type="InterPro" id="IPR012341">
    <property type="entry name" value="6hp_glycosidase-like_sf"/>
</dbReference>
<evidence type="ECO:0000256" key="1">
    <source>
        <dbReference type="ARBA" id="ARBA00001913"/>
    </source>
</evidence>
<evidence type="ECO:0000256" key="4">
    <source>
        <dbReference type="ARBA" id="ARBA00022801"/>
    </source>
</evidence>
<dbReference type="OrthoDB" id="8118055at2759"/>
<feature type="region of interest" description="Disordered" evidence="10">
    <location>
        <begin position="31"/>
        <end position="126"/>
    </location>
</feature>
<evidence type="ECO:0000256" key="6">
    <source>
        <dbReference type="PIRSR" id="PIRSR601382-1"/>
    </source>
</evidence>
<feature type="disulfide bond" evidence="8">
    <location>
        <begin position="602"/>
        <end position="631"/>
    </location>
</feature>
<dbReference type="Gene3D" id="1.50.10.10">
    <property type="match status" value="3"/>
</dbReference>
<dbReference type="EC" id="3.2.1.-" evidence="9"/>
<evidence type="ECO:0000256" key="10">
    <source>
        <dbReference type="SAM" id="MobiDB-lite"/>
    </source>
</evidence>
<proteinExistence type="inferred from homology"/>
<dbReference type="PANTHER" id="PTHR11742:SF103">
    <property type="entry name" value="ENDOPLASMIC RETICULUM MANNOSIDASE MNL2-RELATED"/>
    <property type="match status" value="1"/>
</dbReference>
<dbReference type="Proteomes" id="UP000799779">
    <property type="component" value="Unassembled WGS sequence"/>
</dbReference>
<evidence type="ECO:0000256" key="5">
    <source>
        <dbReference type="ARBA" id="ARBA00023157"/>
    </source>
</evidence>
<feature type="compositionally biased region" description="Basic and acidic residues" evidence="10">
    <location>
        <begin position="46"/>
        <end position="56"/>
    </location>
</feature>
<feature type="active site" description="Proton donor" evidence="6">
    <location>
        <position position="645"/>
    </location>
</feature>
<keyword evidence="12" id="KW-1185">Reference proteome</keyword>
<dbReference type="InterPro" id="IPR036026">
    <property type="entry name" value="Seven-hairpin_glycosidases"/>
</dbReference>
<evidence type="ECO:0000256" key="7">
    <source>
        <dbReference type="PIRSR" id="PIRSR601382-2"/>
    </source>
</evidence>
<dbReference type="PANTHER" id="PTHR11742">
    <property type="entry name" value="MANNOSYL-OLIGOSACCHARIDE ALPHA-1,2-MANNOSIDASE-RELATED"/>
    <property type="match status" value="1"/>
</dbReference>
<gene>
    <name evidence="11" type="ORF">P154DRAFT_478952</name>
</gene>
<dbReference type="GO" id="GO:0016020">
    <property type="term" value="C:membrane"/>
    <property type="evidence" value="ECO:0007669"/>
    <property type="project" value="InterPro"/>
</dbReference>
<dbReference type="AlphaFoldDB" id="A0A6A5X4B8"/>
<dbReference type="GO" id="GO:0005975">
    <property type="term" value="P:carbohydrate metabolic process"/>
    <property type="evidence" value="ECO:0007669"/>
    <property type="project" value="InterPro"/>
</dbReference>
<accession>A0A6A5X4B8</accession>
<feature type="binding site" evidence="7">
    <location>
        <position position="902"/>
    </location>
    <ligand>
        <name>Ca(2+)</name>
        <dbReference type="ChEBI" id="CHEBI:29108"/>
    </ligand>
</feature>
<keyword evidence="7" id="KW-0479">Metal-binding</keyword>
<comment type="pathway">
    <text evidence="2">Protein modification; protein glycosylation.</text>
</comment>
<feature type="active site" evidence="6">
    <location>
        <position position="816"/>
    </location>
</feature>
<comment type="similarity">
    <text evidence="3 9">Belongs to the glycosyl hydrolase 47 family.</text>
</comment>
<evidence type="ECO:0000313" key="11">
    <source>
        <dbReference type="EMBL" id="KAF2007750.1"/>
    </source>
</evidence>
<dbReference type="UniPathway" id="UPA00378"/>
<comment type="cofactor">
    <cofactor evidence="1 7">
        <name>Ca(2+)</name>
        <dbReference type="ChEBI" id="CHEBI:29108"/>
    </cofactor>
</comment>
<dbReference type="GO" id="GO:0005509">
    <property type="term" value="F:calcium ion binding"/>
    <property type="evidence" value="ECO:0007669"/>
    <property type="project" value="InterPro"/>
</dbReference>
<evidence type="ECO:0000313" key="12">
    <source>
        <dbReference type="Proteomes" id="UP000799779"/>
    </source>
</evidence>